<dbReference type="InterPro" id="IPR001647">
    <property type="entry name" value="HTH_TetR"/>
</dbReference>
<keyword evidence="1" id="KW-0805">Transcription regulation</keyword>
<dbReference type="PANTHER" id="PTHR30055">
    <property type="entry name" value="HTH-TYPE TRANSCRIPTIONAL REGULATOR RUTR"/>
    <property type="match status" value="1"/>
</dbReference>
<evidence type="ECO:0000256" key="3">
    <source>
        <dbReference type="ARBA" id="ARBA00023163"/>
    </source>
</evidence>
<keyword evidence="3" id="KW-0804">Transcription</keyword>
<dbReference type="Proteomes" id="UP001501598">
    <property type="component" value="Unassembled WGS sequence"/>
</dbReference>
<evidence type="ECO:0000256" key="4">
    <source>
        <dbReference type="PROSITE-ProRule" id="PRU00335"/>
    </source>
</evidence>
<accession>A0ABP8RM15</accession>
<sequence>MARQGARQSSGRGRGATLTPDRIIEVALSLSDAEADLDKLTVRRLAAELGVGAMTLYSYFRSRDEILDGMADHVLGRMRLPAEPAASPAEAIRQVGYGFLEMMRDHPTVVRLLATRITDSHTALHGAMEGPIGRLVAAGVPGPAAVRCYGFLITYAIGFASYQVPRPWGHTSRDSAETEEQRRQRSHVYSALPIDRFPRLVELADELVCLPSDEQFAFGLDAFVATVVRELDAAD</sequence>
<dbReference type="Gene3D" id="1.10.357.10">
    <property type="entry name" value="Tetracycline Repressor, domain 2"/>
    <property type="match status" value="1"/>
</dbReference>
<organism evidence="6 7">
    <name type="scientific">Pseudonocardia xishanensis</name>
    <dbReference type="NCBI Taxonomy" id="630995"/>
    <lineage>
        <taxon>Bacteria</taxon>
        <taxon>Bacillati</taxon>
        <taxon>Actinomycetota</taxon>
        <taxon>Actinomycetes</taxon>
        <taxon>Pseudonocardiales</taxon>
        <taxon>Pseudonocardiaceae</taxon>
        <taxon>Pseudonocardia</taxon>
    </lineage>
</organism>
<evidence type="ECO:0000313" key="7">
    <source>
        <dbReference type="Proteomes" id="UP001501598"/>
    </source>
</evidence>
<dbReference type="Pfam" id="PF00440">
    <property type="entry name" value="TetR_N"/>
    <property type="match status" value="1"/>
</dbReference>
<name>A0ABP8RM15_9PSEU</name>
<keyword evidence="2 4" id="KW-0238">DNA-binding</keyword>
<dbReference type="InterPro" id="IPR036271">
    <property type="entry name" value="Tet_transcr_reg_TetR-rel_C_sf"/>
</dbReference>
<dbReference type="InterPro" id="IPR004111">
    <property type="entry name" value="Repressor_TetR_C"/>
</dbReference>
<feature type="DNA-binding region" description="H-T-H motif" evidence="4">
    <location>
        <begin position="41"/>
        <end position="60"/>
    </location>
</feature>
<dbReference type="SUPFAM" id="SSF48498">
    <property type="entry name" value="Tetracyclin repressor-like, C-terminal domain"/>
    <property type="match status" value="1"/>
</dbReference>
<evidence type="ECO:0000259" key="5">
    <source>
        <dbReference type="PROSITE" id="PS50977"/>
    </source>
</evidence>
<dbReference type="SUPFAM" id="SSF46689">
    <property type="entry name" value="Homeodomain-like"/>
    <property type="match status" value="1"/>
</dbReference>
<evidence type="ECO:0000256" key="1">
    <source>
        <dbReference type="ARBA" id="ARBA00023015"/>
    </source>
</evidence>
<evidence type="ECO:0000256" key="2">
    <source>
        <dbReference type="ARBA" id="ARBA00023125"/>
    </source>
</evidence>
<dbReference type="PROSITE" id="PS50977">
    <property type="entry name" value="HTH_TETR_2"/>
    <property type="match status" value="1"/>
</dbReference>
<feature type="domain" description="HTH tetR-type" evidence="5">
    <location>
        <begin position="17"/>
        <end position="78"/>
    </location>
</feature>
<dbReference type="InterPro" id="IPR009057">
    <property type="entry name" value="Homeodomain-like_sf"/>
</dbReference>
<dbReference type="InterPro" id="IPR050109">
    <property type="entry name" value="HTH-type_TetR-like_transc_reg"/>
</dbReference>
<reference evidence="7" key="1">
    <citation type="journal article" date="2019" name="Int. J. Syst. Evol. Microbiol.">
        <title>The Global Catalogue of Microorganisms (GCM) 10K type strain sequencing project: providing services to taxonomists for standard genome sequencing and annotation.</title>
        <authorList>
            <consortium name="The Broad Institute Genomics Platform"/>
            <consortium name="The Broad Institute Genome Sequencing Center for Infectious Disease"/>
            <person name="Wu L."/>
            <person name="Ma J."/>
        </authorList>
    </citation>
    <scope>NUCLEOTIDE SEQUENCE [LARGE SCALE GENOMIC DNA]</scope>
    <source>
        <strain evidence="7">JCM 17906</strain>
    </source>
</reference>
<dbReference type="PANTHER" id="PTHR30055:SF151">
    <property type="entry name" value="TRANSCRIPTIONAL REGULATORY PROTEIN"/>
    <property type="match status" value="1"/>
</dbReference>
<protein>
    <recommendedName>
        <fullName evidence="5">HTH tetR-type domain-containing protein</fullName>
    </recommendedName>
</protein>
<dbReference type="Pfam" id="PF02909">
    <property type="entry name" value="TetR_C_1"/>
    <property type="match status" value="1"/>
</dbReference>
<keyword evidence="7" id="KW-1185">Reference proteome</keyword>
<dbReference type="EMBL" id="BAABGT010000025">
    <property type="protein sequence ID" value="GAA4542519.1"/>
    <property type="molecule type" value="Genomic_DNA"/>
</dbReference>
<comment type="caution">
    <text evidence="6">The sequence shown here is derived from an EMBL/GenBank/DDBJ whole genome shotgun (WGS) entry which is preliminary data.</text>
</comment>
<evidence type="ECO:0000313" key="6">
    <source>
        <dbReference type="EMBL" id="GAA4542519.1"/>
    </source>
</evidence>
<proteinExistence type="predicted"/>
<gene>
    <name evidence="6" type="ORF">GCM10023175_17980</name>
</gene>